<evidence type="ECO:0000313" key="2">
    <source>
        <dbReference type="EMBL" id="ACU86370.1"/>
    </source>
</evidence>
<accession>C7MGD7</accession>
<sequence length="108" mass="11939">MTTTTALTRIQQMEAQRRELDRQIRAAKRAAQKAEKKAIQDARENLGIDLAEAVEADTLELIQRLRTVILSDGSIRELRRLASVVPTTMSMPAVASIGGDQDEHDALV</sequence>
<protein>
    <submittedName>
        <fullName evidence="2">Uncharacterized protein</fullName>
    </submittedName>
</protein>
<gene>
    <name evidence="2" type="ordered locus">Bfae_25910</name>
</gene>
<reference evidence="2 3" key="1">
    <citation type="journal article" date="2009" name="Stand. Genomic Sci.">
        <title>Complete genome sequence of Brachybacterium faecium type strain (Schefferle 6-10).</title>
        <authorList>
            <person name="Lapidus A."/>
            <person name="Pukall R."/>
            <person name="Labuttii K."/>
            <person name="Copeland A."/>
            <person name="Del Rio T.G."/>
            <person name="Nolan M."/>
            <person name="Chen F."/>
            <person name="Lucas S."/>
            <person name="Tice H."/>
            <person name="Cheng J.F."/>
            <person name="Bruce D."/>
            <person name="Goodwin L."/>
            <person name="Pitluck S."/>
            <person name="Rohde M."/>
            <person name="Goker M."/>
            <person name="Pati A."/>
            <person name="Ivanova N."/>
            <person name="Mavrommatis K."/>
            <person name="Chen A."/>
            <person name="Palaniappan K."/>
            <person name="D'haeseleer P."/>
            <person name="Chain P."/>
            <person name="Bristow J."/>
            <person name="Eisen J.A."/>
            <person name="Markowitz V."/>
            <person name="Hugenholtz P."/>
            <person name="Kyrpides N.C."/>
            <person name="Klenk H.P."/>
        </authorList>
    </citation>
    <scope>NUCLEOTIDE SEQUENCE [LARGE SCALE GENOMIC DNA]</scope>
    <source>
        <strain evidence="3">ATCC 43885 / DSM 4810 / JCM 11609 / LMG 19847 / NBRC 14762 / NCIMB 9860 / 6-10</strain>
    </source>
</reference>
<proteinExistence type="predicted"/>
<dbReference type="STRING" id="446465.Bfae_25910"/>
<evidence type="ECO:0000256" key="1">
    <source>
        <dbReference type="SAM" id="Coils"/>
    </source>
</evidence>
<organism evidence="2 3">
    <name type="scientific">Brachybacterium faecium (strain ATCC 43885 / DSM 4810 / JCM 11609 / LMG 19847 / NBRC 14762 / NCIMB 9860 / 6-10)</name>
    <dbReference type="NCBI Taxonomy" id="446465"/>
    <lineage>
        <taxon>Bacteria</taxon>
        <taxon>Bacillati</taxon>
        <taxon>Actinomycetota</taxon>
        <taxon>Actinomycetes</taxon>
        <taxon>Micrococcales</taxon>
        <taxon>Dermabacteraceae</taxon>
        <taxon>Brachybacterium</taxon>
    </lineage>
</organism>
<dbReference type="EMBL" id="CP001643">
    <property type="protein sequence ID" value="ACU86370.1"/>
    <property type="molecule type" value="Genomic_DNA"/>
</dbReference>
<dbReference type="HOGENOM" id="CLU_2191957_0_0_11"/>
<dbReference type="AlphaFoldDB" id="C7MGD7"/>
<evidence type="ECO:0000313" key="3">
    <source>
        <dbReference type="Proteomes" id="UP000001919"/>
    </source>
</evidence>
<dbReference type="Proteomes" id="UP000001919">
    <property type="component" value="Chromosome"/>
</dbReference>
<keyword evidence="1" id="KW-0175">Coiled coil</keyword>
<keyword evidence="3" id="KW-1185">Reference proteome</keyword>
<feature type="coiled-coil region" evidence="1">
    <location>
        <begin position="10"/>
        <end position="44"/>
    </location>
</feature>
<dbReference type="PATRIC" id="fig|446465.5.peg.2563"/>
<dbReference type="KEGG" id="bfa:Bfae_25910"/>
<name>C7MGD7_BRAFD</name>